<accession>A0A023EXH3</accession>
<protein>
    <submittedName>
        <fullName evidence="3">Putative zinc-finger of transcription factor iiic complex</fullName>
    </submittedName>
</protein>
<dbReference type="AlphaFoldDB" id="A0A023EXH3"/>
<dbReference type="PANTHER" id="PTHR15496:SF2">
    <property type="entry name" value="GENERAL TRANSCRIPTION FACTOR 3C POLYPEPTIDE 4"/>
    <property type="match status" value="1"/>
</dbReference>
<dbReference type="GO" id="GO:0000127">
    <property type="term" value="C:transcription factor TFIIIC complex"/>
    <property type="evidence" value="ECO:0007669"/>
    <property type="project" value="InterPro"/>
</dbReference>
<dbReference type="InterPro" id="IPR044230">
    <property type="entry name" value="GTF3C4"/>
</dbReference>
<dbReference type="InterPro" id="IPR024764">
    <property type="entry name" value="TFIIIC_Znf"/>
</dbReference>
<name>A0A023EXH3_TRIIF</name>
<dbReference type="Gene3D" id="2.130.10.10">
    <property type="entry name" value="YVTN repeat-like/Quinoprotein amine dehydrogenase"/>
    <property type="match status" value="1"/>
</dbReference>
<dbReference type="InterPro" id="IPR015943">
    <property type="entry name" value="WD40/YVTN_repeat-like_dom_sf"/>
</dbReference>
<dbReference type="GO" id="GO:0004402">
    <property type="term" value="F:histone acetyltransferase activity"/>
    <property type="evidence" value="ECO:0007669"/>
    <property type="project" value="InterPro"/>
</dbReference>
<evidence type="ECO:0000259" key="1">
    <source>
        <dbReference type="Pfam" id="PF12657"/>
    </source>
</evidence>
<dbReference type="InterPro" id="IPR036322">
    <property type="entry name" value="WD40_repeat_dom_sf"/>
</dbReference>
<dbReference type="PANTHER" id="PTHR15496">
    <property type="entry name" value="GENERAL TRANSCRIPTION FACTOR 3C POLYPEPTIDE 4 FAMILY"/>
    <property type="match status" value="1"/>
</dbReference>
<dbReference type="Pfam" id="PF12660">
    <property type="entry name" value="zf-TFIIIC"/>
    <property type="match status" value="1"/>
</dbReference>
<dbReference type="EMBL" id="GBBI01005071">
    <property type="protein sequence ID" value="JAC13641.1"/>
    <property type="molecule type" value="mRNA"/>
</dbReference>
<sequence>PHVHIPFAASWSQDNIISMATDMGVYLMEMTPSPFNKSPTLDIHRYIVFPSDFNPTSDSGIDVNELMRVLPEEELYEVVQDIAVAPHIKGSRYSPTVKFVAWSPMKITHNMRALLTILTDSGGLDIYCLSNNNWKHILSISNQWQSLCKSEWDRNFEQNVTRSEILKLLKQRTYRIKITAFAWGEVHVGPIIWCPLFAGTKDGTILVWKINQVSTTVNAELVSLMETHLGQITSLNSELMNQAHYLLFCAALNGRIQTYIVCLLDKAESAAFVGQTYETWPDEDRIEVPGGGMVSASWPSRVILAVAKGPHLLLILNTDQGSVITNCIVNSNNLAITGVSFITPENLLMTTTEGTVYLVNVRQDYNGFLETHFSTIQSSIQFENFRCNGFAMSNSNAIMCLAFSVQGNYDHLQLREFSQAVWCTVKDLDDAIAAINNHLGSLYDIWDIFELVRIQWLKKNMTEKVFTVHNTEELDVMDVNKLKKNLWFVEISLKLDSLQNDTKKSLESLKDEMTTLIMSSHVFKRVTQLISNTGEEITQLDAQSLRIMRHWLYYLVNIGLKTTYTATHATASTLLQQIDDSINDADKITELCSICRARVESVEDISTAICAQGHSIPRCILSMVQCAVIRYYICPVCKIVAHPSAVAPTRCTCVFCDHYLRVDEKINPEESMDKEDTFFL</sequence>
<dbReference type="SUPFAM" id="SSF50978">
    <property type="entry name" value="WD40 repeat-like"/>
    <property type="match status" value="1"/>
</dbReference>
<evidence type="ECO:0000259" key="2">
    <source>
        <dbReference type="Pfam" id="PF12660"/>
    </source>
</evidence>
<dbReference type="GO" id="GO:0008270">
    <property type="term" value="F:zinc ion binding"/>
    <property type="evidence" value="ECO:0007669"/>
    <property type="project" value="UniProtKB-KW"/>
</dbReference>
<reference evidence="3" key="1">
    <citation type="journal article" date="2014" name="PLoS Negl. Trop. Dis.">
        <title>An updated insight into the Sialotranscriptome of Triatoma infestans: developmental stage and geographic variations.</title>
        <authorList>
            <person name="Schwarz A."/>
            <person name="Medrano-Mercado N."/>
            <person name="Schaub G.A."/>
            <person name="Struchiner C.J."/>
            <person name="Bargues M.D."/>
            <person name="Levy M.Z."/>
            <person name="Ribeiro J.M."/>
        </authorList>
    </citation>
    <scope>NUCLEOTIDE SEQUENCE</scope>
    <source>
        <strain evidence="3">Chile</strain>
        <tissue evidence="3">Salivary glands</tissue>
    </source>
</reference>
<evidence type="ECO:0000313" key="3">
    <source>
        <dbReference type="EMBL" id="JAC13641.1"/>
    </source>
</evidence>
<feature type="domain" description="Transcription factor IIIC putative zinc-finger" evidence="2">
    <location>
        <begin position="584"/>
        <end position="638"/>
    </location>
</feature>
<organism evidence="3">
    <name type="scientific">Triatoma infestans</name>
    <name type="common">Assassin bug</name>
    <dbReference type="NCBI Taxonomy" id="30076"/>
    <lineage>
        <taxon>Eukaryota</taxon>
        <taxon>Metazoa</taxon>
        <taxon>Ecdysozoa</taxon>
        <taxon>Arthropoda</taxon>
        <taxon>Hexapoda</taxon>
        <taxon>Insecta</taxon>
        <taxon>Pterygota</taxon>
        <taxon>Neoptera</taxon>
        <taxon>Paraneoptera</taxon>
        <taxon>Hemiptera</taxon>
        <taxon>Heteroptera</taxon>
        <taxon>Panheteroptera</taxon>
        <taxon>Cimicomorpha</taxon>
        <taxon>Reduviidae</taxon>
        <taxon>Triatominae</taxon>
        <taxon>Triatoma</taxon>
    </lineage>
</organism>
<keyword evidence="3" id="KW-0863">Zinc-finger</keyword>
<feature type="domain" description="Transcription factor IIIC 90kDa subunit N-terminal" evidence="1">
    <location>
        <begin position="11"/>
        <end position="367"/>
    </location>
</feature>
<dbReference type="InterPro" id="IPR024761">
    <property type="entry name" value="TFIIIC_delta_N"/>
</dbReference>
<feature type="non-terminal residue" evidence="3">
    <location>
        <position position="1"/>
    </location>
</feature>
<keyword evidence="3" id="KW-0479">Metal-binding</keyword>
<proteinExistence type="evidence at transcript level"/>
<dbReference type="Pfam" id="PF12657">
    <property type="entry name" value="TFIIIC_delta"/>
    <property type="match status" value="1"/>
</dbReference>
<dbReference type="GO" id="GO:0006384">
    <property type="term" value="P:transcription initiation at RNA polymerase III promoter"/>
    <property type="evidence" value="ECO:0007669"/>
    <property type="project" value="InterPro"/>
</dbReference>
<keyword evidence="3" id="KW-0862">Zinc</keyword>